<feature type="compositionally biased region" description="Low complexity" evidence="1">
    <location>
        <begin position="171"/>
        <end position="180"/>
    </location>
</feature>
<feature type="compositionally biased region" description="Low complexity" evidence="1">
    <location>
        <begin position="532"/>
        <end position="547"/>
    </location>
</feature>
<dbReference type="OrthoDB" id="2793621at2759"/>
<reference evidence="2 3" key="1">
    <citation type="submission" date="2018-06" db="EMBL/GenBank/DDBJ databases">
        <title>A transcriptomic atlas of mushroom development highlights an independent origin of complex multicellularity.</title>
        <authorList>
            <consortium name="DOE Joint Genome Institute"/>
            <person name="Krizsan K."/>
            <person name="Almasi E."/>
            <person name="Merenyi Z."/>
            <person name="Sahu N."/>
            <person name="Viragh M."/>
            <person name="Koszo T."/>
            <person name="Mondo S."/>
            <person name="Kiss B."/>
            <person name="Balint B."/>
            <person name="Kues U."/>
            <person name="Barry K."/>
            <person name="Hegedus J.C."/>
            <person name="Henrissat B."/>
            <person name="Johnson J."/>
            <person name="Lipzen A."/>
            <person name="Ohm R."/>
            <person name="Nagy I."/>
            <person name="Pangilinan J."/>
            <person name="Yan J."/>
            <person name="Xiong Y."/>
            <person name="Grigoriev I.V."/>
            <person name="Hibbett D.S."/>
            <person name="Nagy L.G."/>
        </authorList>
    </citation>
    <scope>NUCLEOTIDE SEQUENCE [LARGE SCALE GENOMIC DNA]</scope>
    <source>
        <strain evidence="2 3">SZMC22713</strain>
    </source>
</reference>
<proteinExistence type="predicted"/>
<gene>
    <name evidence="2" type="ORF">BD410DRAFT_843175</name>
</gene>
<feature type="compositionally biased region" description="Pro residues" evidence="1">
    <location>
        <begin position="404"/>
        <end position="430"/>
    </location>
</feature>
<dbReference type="AlphaFoldDB" id="A0A4Y7PRM8"/>
<feature type="region of interest" description="Disordered" evidence="1">
    <location>
        <begin position="457"/>
        <end position="493"/>
    </location>
</feature>
<feature type="compositionally biased region" description="Low complexity" evidence="1">
    <location>
        <begin position="187"/>
        <end position="223"/>
    </location>
</feature>
<dbReference type="EMBL" id="ML170213">
    <property type="protein sequence ID" value="TDL18034.1"/>
    <property type="molecule type" value="Genomic_DNA"/>
</dbReference>
<feature type="region of interest" description="Disordered" evidence="1">
    <location>
        <begin position="89"/>
        <end position="124"/>
    </location>
</feature>
<feature type="region of interest" description="Disordered" evidence="1">
    <location>
        <begin position="605"/>
        <end position="649"/>
    </location>
</feature>
<sequence length="741" mass="79477">MAMHASTSSHHLYPHSHSHHTQHHPDSHSHSHMDADALYYSPSELTFNIAWSPKTEELLRRNLGLSDELELEDGMGIPMMPAYDDDEYEYQADEDEEDDWEEEGKKEGEEGAKARMARRSGSSRYDESFLMALDEQLRAAQDQTRDVDVIADDTSPTLPTSHSLTPPPPTSHFSPPSRTPGSLSRTPLSAPAHLPLPASRTTPTSPSRTPLSASASASRTHLSPSPPTPSASRTPLSASQTSLLLKSSVRSLMQDVGHCNPLSRRCESCCFNASVLDTLDEELRTSPLESFANVCWREAVGEDAAAPGAGASTSKTASPTTRDEGQEKRVYGVYSASAHSFGDIHASSSFIDAVDSGYSDNDDGDASDSASVEKAAHLDADDVEDDPEDFRYPAAPPLSQSEFDPPPIPFPPKDRTPPPQPQRPASPPPKDLFRPVSGADVCPDSPIFFRIPDEFGEFDDFDDSSSTASSYSFTSYSEDPTSTSTTSAREREKKLAIAMDAGTFGKGTYVLSPSSHPHSLQHPRSRSRTRTRTTTTDTSHTTAASDDMGFAGVTTASSSSIPLHVASPGTGHYAHHPNTDYSTGGYYTVAGYTSSAASGNLFGANRAPRSAASATSARSGSESRTNHDRSVNGDSADSQHLAPQTQGLGQQKTYDLPLSFFTIPKAGAGDSIGFFPTAKERERSGKSRKSDKAKPKSGKAKSEAGESVRERTLSSPAGGEKAESRLRKVATSFSRRLKAGA</sequence>
<feature type="region of interest" description="Disordered" evidence="1">
    <location>
        <begin position="304"/>
        <end position="327"/>
    </location>
</feature>
<feature type="compositionally biased region" description="Low complexity" evidence="1">
    <location>
        <begin position="464"/>
        <end position="487"/>
    </location>
</feature>
<accession>A0A4Y7PRM8</accession>
<evidence type="ECO:0000313" key="3">
    <source>
        <dbReference type="Proteomes" id="UP000294933"/>
    </source>
</evidence>
<feature type="compositionally biased region" description="Polar residues" evidence="1">
    <location>
        <begin position="311"/>
        <end position="320"/>
    </location>
</feature>
<feature type="compositionally biased region" description="Basic residues" evidence="1">
    <location>
        <begin position="519"/>
        <end position="531"/>
    </location>
</feature>
<evidence type="ECO:0000313" key="2">
    <source>
        <dbReference type="EMBL" id="TDL18034.1"/>
    </source>
</evidence>
<protein>
    <submittedName>
        <fullName evidence="2">Uncharacterized protein</fullName>
    </submittedName>
</protein>
<feature type="region of interest" description="Disordered" evidence="1">
    <location>
        <begin position="506"/>
        <end position="558"/>
    </location>
</feature>
<feature type="region of interest" description="Disordered" evidence="1">
    <location>
        <begin position="151"/>
        <end position="241"/>
    </location>
</feature>
<feature type="region of interest" description="Disordered" evidence="1">
    <location>
        <begin position="1"/>
        <end position="33"/>
    </location>
</feature>
<feature type="region of interest" description="Disordered" evidence="1">
    <location>
        <begin position="379"/>
        <end position="439"/>
    </location>
</feature>
<feature type="compositionally biased region" description="Basic and acidic residues" evidence="1">
    <location>
        <begin position="23"/>
        <end position="33"/>
    </location>
</feature>
<name>A0A4Y7PRM8_9AGAM</name>
<feature type="compositionally biased region" description="Polar residues" evidence="1">
    <location>
        <begin position="632"/>
        <end position="649"/>
    </location>
</feature>
<dbReference type="Proteomes" id="UP000294933">
    <property type="component" value="Unassembled WGS sequence"/>
</dbReference>
<feature type="compositionally biased region" description="Basic and acidic residues" evidence="1">
    <location>
        <begin position="103"/>
        <end position="113"/>
    </location>
</feature>
<keyword evidence="3" id="KW-1185">Reference proteome</keyword>
<feature type="compositionally biased region" description="Basic and acidic residues" evidence="1">
    <location>
        <begin position="678"/>
        <end position="712"/>
    </location>
</feature>
<feature type="compositionally biased region" description="Basic residues" evidence="1">
    <location>
        <begin position="12"/>
        <end position="22"/>
    </location>
</feature>
<feature type="compositionally biased region" description="Low complexity" evidence="1">
    <location>
        <begin position="154"/>
        <end position="164"/>
    </location>
</feature>
<evidence type="ECO:0000256" key="1">
    <source>
        <dbReference type="SAM" id="MobiDB-lite"/>
    </source>
</evidence>
<feature type="region of interest" description="Disordered" evidence="1">
    <location>
        <begin position="671"/>
        <end position="741"/>
    </location>
</feature>
<dbReference type="VEuPathDB" id="FungiDB:BD410DRAFT_843175"/>
<feature type="compositionally biased region" description="Acidic residues" evidence="1">
    <location>
        <begin position="89"/>
        <end position="102"/>
    </location>
</feature>
<feature type="compositionally biased region" description="Low complexity" evidence="1">
    <location>
        <begin position="1"/>
        <end position="11"/>
    </location>
</feature>
<organism evidence="2 3">
    <name type="scientific">Rickenella mellea</name>
    <dbReference type="NCBI Taxonomy" id="50990"/>
    <lineage>
        <taxon>Eukaryota</taxon>
        <taxon>Fungi</taxon>
        <taxon>Dikarya</taxon>
        <taxon>Basidiomycota</taxon>
        <taxon>Agaricomycotina</taxon>
        <taxon>Agaricomycetes</taxon>
        <taxon>Hymenochaetales</taxon>
        <taxon>Rickenellaceae</taxon>
        <taxon>Rickenella</taxon>
    </lineage>
</organism>
<feature type="compositionally biased region" description="Low complexity" evidence="1">
    <location>
        <begin position="605"/>
        <end position="623"/>
    </location>
</feature>
<feature type="compositionally biased region" description="Low complexity" evidence="1">
    <location>
        <begin position="230"/>
        <end position="239"/>
    </location>
</feature>